<dbReference type="STRING" id="907348.TresaDRAFT_0851"/>
<protein>
    <submittedName>
        <fullName evidence="4">Sporulation domain-containing protein</fullName>
    </submittedName>
</protein>
<accession>H7EMW2</accession>
<dbReference type="GO" id="GO:0042834">
    <property type="term" value="F:peptidoglycan binding"/>
    <property type="evidence" value="ECO:0007669"/>
    <property type="project" value="InterPro"/>
</dbReference>
<keyword evidence="2" id="KW-0472">Membrane</keyword>
<dbReference type="EMBL" id="AGRW01000052">
    <property type="protein sequence ID" value="EIC01026.1"/>
    <property type="molecule type" value="Genomic_DNA"/>
</dbReference>
<organism evidence="4 5">
    <name type="scientific">Treponema saccharophilum DSM 2985</name>
    <dbReference type="NCBI Taxonomy" id="907348"/>
    <lineage>
        <taxon>Bacteria</taxon>
        <taxon>Pseudomonadati</taxon>
        <taxon>Spirochaetota</taxon>
        <taxon>Spirochaetia</taxon>
        <taxon>Spirochaetales</taxon>
        <taxon>Treponemataceae</taxon>
        <taxon>Treponema</taxon>
    </lineage>
</organism>
<keyword evidence="2" id="KW-0812">Transmembrane</keyword>
<feature type="transmembrane region" description="Helical" evidence="2">
    <location>
        <begin position="12"/>
        <end position="35"/>
    </location>
</feature>
<dbReference type="RefSeq" id="WP_002705746.1">
    <property type="nucleotide sequence ID" value="NZ_AGRW01000052.1"/>
</dbReference>
<gene>
    <name evidence="4" type="ORF">TresaDRAFT_0851</name>
</gene>
<keyword evidence="5" id="KW-1185">Reference proteome</keyword>
<dbReference type="SUPFAM" id="SSF110997">
    <property type="entry name" value="Sporulation related repeat"/>
    <property type="match status" value="1"/>
</dbReference>
<dbReference type="InterPro" id="IPR036680">
    <property type="entry name" value="SPOR-like_sf"/>
</dbReference>
<feature type="compositionally biased region" description="Low complexity" evidence="1">
    <location>
        <begin position="171"/>
        <end position="191"/>
    </location>
</feature>
<name>H7EMW2_9SPIR</name>
<dbReference type="InterPro" id="IPR007730">
    <property type="entry name" value="SPOR-like_dom"/>
</dbReference>
<dbReference type="PATRIC" id="fig|907348.3.peg.2266"/>
<dbReference type="AlphaFoldDB" id="H7EMW2"/>
<reference evidence="4 5" key="1">
    <citation type="submission" date="2011-09" db="EMBL/GenBank/DDBJ databases">
        <title>The draft genome of Treponema saccharophilum DSM 2985.</title>
        <authorList>
            <consortium name="US DOE Joint Genome Institute (JGI-PGF)"/>
            <person name="Lucas S."/>
            <person name="Copeland A."/>
            <person name="Lapidus A."/>
            <person name="Glavina del Rio T."/>
            <person name="Dalin E."/>
            <person name="Tice H."/>
            <person name="Bruce D."/>
            <person name="Goodwin L."/>
            <person name="Pitluck S."/>
            <person name="Peters L."/>
            <person name="Kyrpides N."/>
            <person name="Mavromatis K."/>
            <person name="Ivanova N."/>
            <person name="Markowitz V."/>
            <person name="Cheng J.-F."/>
            <person name="Hugenholtz P."/>
            <person name="Woyke T."/>
            <person name="Wu D."/>
            <person name="Gronow S."/>
            <person name="Wellnitz S."/>
            <person name="Brambilla E."/>
            <person name="Klenk H.-P."/>
            <person name="Eisen J.A."/>
        </authorList>
    </citation>
    <scope>NUCLEOTIDE SEQUENCE [LARGE SCALE GENOMIC DNA]</scope>
    <source>
        <strain evidence="4 5">DSM 2985</strain>
    </source>
</reference>
<keyword evidence="2" id="KW-1133">Transmembrane helix</keyword>
<evidence type="ECO:0000256" key="2">
    <source>
        <dbReference type="SAM" id="Phobius"/>
    </source>
</evidence>
<dbReference type="Gene3D" id="3.30.70.1070">
    <property type="entry name" value="Sporulation related repeat"/>
    <property type="match status" value="1"/>
</dbReference>
<dbReference type="eggNOG" id="COG3087">
    <property type="taxonomic scope" value="Bacteria"/>
</dbReference>
<dbReference type="Proteomes" id="UP000003571">
    <property type="component" value="Unassembled WGS sequence"/>
</dbReference>
<feature type="compositionally biased region" description="Polar residues" evidence="1">
    <location>
        <begin position="139"/>
        <end position="157"/>
    </location>
</feature>
<proteinExistence type="predicted"/>
<comment type="caution">
    <text evidence="4">The sequence shown here is derived from an EMBL/GenBank/DDBJ whole genome shotgun (WGS) entry which is preliminary data.</text>
</comment>
<evidence type="ECO:0000313" key="5">
    <source>
        <dbReference type="Proteomes" id="UP000003571"/>
    </source>
</evidence>
<dbReference type="Pfam" id="PF05036">
    <property type="entry name" value="SPOR"/>
    <property type="match status" value="1"/>
</dbReference>
<dbReference type="PROSITE" id="PS51724">
    <property type="entry name" value="SPOR"/>
    <property type="match status" value="1"/>
</dbReference>
<evidence type="ECO:0000256" key="1">
    <source>
        <dbReference type="SAM" id="MobiDB-lite"/>
    </source>
</evidence>
<feature type="region of interest" description="Disordered" evidence="1">
    <location>
        <begin position="103"/>
        <end position="191"/>
    </location>
</feature>
<evidence type="ECO:0000313" key="4">
    <source>
        <dbReference type="EMBL" id="EIC01026.1"/>
    </source>
</evidence>
<evidence type="ECO:0000259" key="3">
    <source>
        <dbReference type="PROSITE" id="PS51724"/>
    </source>
</evidence>
<feature type="domain" description="SPOR" evidence="3">
    <location>
        <begin position="197"/>
        <end position="279"/>
    </location>
</feature>
<dbReference type="OrthoDB" id="360945at2"/>
<sequence length="285" mass="29905">MSDKNQNNNQRRTLWIMAAAGVFLLVVVGAAIILYSSDISKSGKNQRSGYEASSGWIVSDINSGAIPDGAYHSDTPLSPFASDYEGTSGAESADVVTLDGIGLAPQEGEPKASSPVADSVFPSDFEGSGNDSDDGDTTIDLNNIVKSPSVTAQNDFTAAQIESKDRDSRPSKTASSKPASSGAKKASSAKTSASKSGALADKFWVQVGSFEDKNKADSARAILIKNKMPAEVFTIDSDGKMKYRVRVGPCTTKSEAQGWLSKIVAIEPFTNGESYVVNSNAPAVK</sequence>